<feature type="compositionally biased region" description="Pro residues" evidence="1">
    <location>
        <begin position="12"/>
        <end position="49"/>
    </location>
</feature>
<feature type="transmembrane region" description="Helical" evidence="2">
    <location>
        <begin position="56"/>
        <end position="81"/>
    </location>
</feature>
<sequence length="174" mass="18435">MAASSNVDFSHFPPPPPPPHARPPPPPHARPPPPPHARPPPPPLSPAPSPSNHTTVIVIVFISCGGLIFLAFLAAALCCFIKKKTKKTVKETEIVHVDEHLKVKEAIVEGPQGPRAVVLEIVDDVHIGEEIKKEEKVGEGLHAKAMEGDAGAVDQLAAPSSSGSNNHSRPEHKA</sequence>
<dbReference type="EMBL" id="JAPFFM010000015">
    <property type="protein sequence ID" value="KAJ6709232.1"/>
    <property type="molecule type" value="Genomic_DNA"/>
</dbReference>
<dbReference type="InterPro" id="IPR044950">
    <property type="entry name" value="TED6/7"/>
</dbReference>
<accession>A0A9Q0TCP2</accession>
<keyword evidence="4" id="KW-1185">Reference proteome</keyword>
<protein>
    <submittedName>
        <fullName evidence="3">Uncharacterized protein</fullName>
    </submittedName>
</protein>
<gene>
    <name evidence="3" type="ORF">OIU74_010353</name>
</gene>
<keyword evidence="2" id="KW-0472">Membrane</keyword>
<proteinExistence type="predicted"/>
<keyword evidence="2" id="KW-0812">Transmembrane</keyword>
<evidence type="ECO:0000313" key="3">
    <source>
        <dbReference type="EMBL" id="KAJ6709232.1"/>
    </source>
</evidence>
<reference evidence="3" key="2">
    <citation type="journal article" date="2023" name="Int. J. Mol. Sci.">
        <title>De Novo Assembly and Annotation of 11 Diverse Shrub Willow (Salix) Genomes Reveals Novel Gene Organization in Sex-Linked Regions.</title>
        <authorList>
            <person name="Hyden B."/>
            <person name="Feng K."/>
            <person name="Yates T.B."/>
            <person name="Jawdy S."/>
            <person name="Cereghino C."/>
            <person name="Smart L.B."/>
            <person name="Muchero W."/>
        </authorList>
    </citation>
    <scope>NUCLEOTIDE SEQUENCE</scope>
    <source>
        <tissue evidence="3">Shoot tip</tissue>
    </source>
</reference>
<organism evidence="3 4">
    <name type="scientific">Salix koriyanagi</name>
    <dbReference type="NCBI Taxonomy" id="2511006"/>
    <lineage>
        <taxon>Eukaryota</taxon>
        <taxon>Viridiplantae</taxon>
        <taxon>Streptophyta</taxon>
        <taxon>Embryophyta</taxon>
        <taxon>Tracheophyta</taxon>
        <taxon>Spermatophyta</taxon>
        <taxon>Magnoliopsida</taxon>
        <taxon>eudicotyledons</taxon>
        <taxon>Gunneridae</taxon>
        <taxon>Pentapetalae</taxon>
        <taxon>rosids</taxon>
        <taxon>fabids</taxon>
        <taxon>Malpighiales</taxon>
        <taxon>Salicaceae</taxon>
        <taxon>Saliceae</taxon>
        <taxon>Salix</taxon>
    </lineage>
</organism>
<evidence type="ECO:0000256" key="2">
    <source>
        <dbReference type="SAM" id="Phobius"/>
    </source>
</evidence>
<reference evidence="3" key="1">
    <citation type="submission" date="2022-11" db="EMBL/GenBank/DDBJ databases">
        <authorList>
            <person name="Hyden B.L."/>
            <person name="Feng K."/>
            <person name="Yates T."/>
            <person name="Jawdy S."/>
            <person name="Smart L.B."/>
            <person name="Muchero W."/>
        </authorList>
    </citation>
    <scope>NUCLEOTIDE SEQUENCE</scope>
    <source>
        <tissue evidence="3">Shoot tip</tissue>
    </source>
</reference>
<dbReference type="Proteomes" id="UP001151752">
    <property type="component" value="Chromosome 2"/>
</dbReference>
<feature type="region of interest" description="Disordered" evidence="1">
    <location>
        <begin position="152"/>
        <end position="174"/>
    </location>
</feature>
<name>A0A9Q0TCP2_9ROSI</name>
<dbReference type="GO" id="GO:0009834">
    <property type="term" value="P:plant-type secondary cell wall biogenesis"/>
    <property type="evidence" value="ECO:0007669"/>
    <property type="project" value="InterPro"/>
</dbReference>
<dbReference type="AlphaFoldDB" id="A0A9Q0TCP2"/>
<comment type="caution">
    <text evidence="3">The sequence shown here is derived from an EMBL/GenBank/DDBJ whole genome shotgun (WGS) entry which is preliminary data.</text>
</comment>
<dbReference type="PANTHER" id="PTHR35697">
    <property type="entry name" value="OS08G0108300 PROTEIN"/>
    <property type="match status" value="1"/>
</dbReference>
<evidence type="ECO:0000256" key="1">
    <source>
        <dbReference type="SAM" id="MobiDB-lite"/>
    </source>
</evidence>
<keyword evidence="2" id="KW-1133">Transmembrane helix</keyword>
<feature type="region of interest" description="Disordered" evidence="1">
    <location>
        <begin position="1"/>
        <end position="49"/>
    </location>
</feature>
<dbReference type="PANTHER" id="PTHR35697:SF10">
    <property type="entry name" value="PROTEIN TRACHEARY ELEMENT DIFFERENTIATION-RELATED 6"/>
    <property type="match status" value="1"/>
</dbReference>
<evidence type="ECO:0000313" key="4">
    <source>
        <dbReference type="Proteomes" id="UP001151752"/>
    </source>
</evidence>
<feature type="compositionally biased region" description="Polar residues" evidence="1">
    <location>
        <begin position="158"/>
        <end position="167"/>
    </location>
</feature>